<evidence type="ECO:0000313" key="6">
    <source>
        <dbReference type="Proteomes" id="UP000792457"/>
    </source>
</evidence>
<feature type="domain" description="PH" evidence="4">
    <location>
        <begin position="454"/>
        <end position="560"/>
    </location>
</feature>
<reference evidence="5" key="2">
    <citation type="submission" date="2017-10" db="EMBL/GenBank/DDBJ databases">
        <title>Ladona fulva Genome sequencing and assembly.</title>
        <authorList>
            <person name="Murali S."/>
            <person name="Richards S."/>
            <person name="Bandaranaike D."/>
            <person name="Bellair M."/>
            <person name="Blankenburg K."/>
            <person name="Chao H."/>
            <person name="Dinh H."/>
            <person name="Doddapaneni H."/>
            <person name="Dugan-Rocha S."/>
            <person name="Elkadiri S."/>
            <person name="Gnanaolivu R."/>
            <person name="Hernandez B."/>
            <person name="Skinner E."/>
            <person name="Javaid M."/>
            <person name="Lee S."/>
            <person name="Li M."/>
            <person name="Ming W."/>
            <person name="Munidasa M."/>
            <person name="Muniz J."/>
            <person name="Nguyen L."/>
            <person name="Hughes D."/>
            <person name="Osuji N."/>
            <person name="Pu L.-L."/>
            <person name="Puazo M."/>
            <person name="Qu C."/>
            <person name="Quiroz J."/>
            <person name="Raj R."/>
            <person name="Weissenberger G."/>
            <person name="Xin Y."/>
            <person name="Zou X."/>
            <person name="Han Y."/>
            <person name="Worley K."/>
            <person name="Muzny D."/>
            <person name="Gibbs R."/>
        </authorList>
    </citation>
    <scope>NUCLEOTIDE SEQUENCE</scope>
    <source>
        <strain evidence="5">Sampled in the wild</strain>
    </source>
</reference>
<evidence type="ECO:0000256" key="3">
    <source>
        <dbReference type="SAM" id="MobiDB-lite"/>
    </source>
</evidence>
<keyword evidence="2" id="KW-0130">Cell adhesion</keyword>
<dbReference type="Proteomes" id="UP000792457">
    <property type="component" value="Unassembled WGS sequence"/>
</dbReference>
<proteinExistence type="inferred from homology"/>
<evidence type="ECO:0000313" key="5">
    <source>
        <dbReference type="EMBL" id="KAG8223226.1"/>
    </source>
</evidence>
<dbReference type="Pfam" id="PF00169">
    <property type="entry name" value="PH"/>
    <property type="match status" value="1"/>
</dbReference>
<dbReference type="Pfam" id="PF00373">
    <property type="entry name" value="FERM_M"/>
    <property type="match status" value="1"/>
</dbReference>
<dbReference type="PANTHER" id="PTHR16160">
    <property type="entry name" value="FERMITIN 2-RELATED"/>
    <property type="match status" value="1"/>
</dbReference>
<dbReference type="InterPro" id="IPR037837">
    <property type="entry name" value="PH_Kindlin/fermitin"/>
</dbReference>
<dbReference type="GO" id="GO:0007229">
    <property type="term" value="P:integrin-mediated signaling pathway"/>
    <property type="evidence" value="ECO:0007669"/>
    <property type="project" value="InterPro"/>
</dbReference>
<dbReference type="OrthoDB" id="10057618at2759"/>
<dbReference type="InterPro" id="IPR040790">
    <property type="entry name" value="Kindlin_2_N"/>
</dbReference>
<dbReference type="GO" id="GO:0030055">
    <property type="term" value="C:cell-substrate junction"/>
    <property type="evidence" value="ECO:0007669"/>
    <property type="project" value="TreeGrafter"/>
</dbReference>
<dbReference type="GO" id="GO:0048731">
    <property type="term" value="P:system development"/>
    <property type="evidence" value="ECO:0007669"/>
    <property type="project" value="UniProtKB-ARBA"/>
</dbReference>
<dbReference type="PROSITE" id="PS50003">
    <property type="entry name" value="PH_DOMAIN"/>
    <property type="match status" value="1"/>
</dbReference>
<comment type="caution">
    <text evidence="5">The sequence shown here is derived from an EMBL/GenBank/DDBJ whole genome shotgun (WGS) entry which is preliminary data.</text>
</comment>
<accession>A0A8K0JVP0</accession>
<name>A0A8K0JVP0_LADFU</name>
<dbReference type="GO" id="GO:0007160">
    <property type="term" value="P:cell-matrix adhesion"/>
    <property type="evidence" value="ECO:0007669"/>
    <property type="project" value="TreeGrafter"/>
</dbReference>
<dbReference type="EMBL" id="KZ308155">
    <property type="protein sequence ID" value="KAG8223226.1"/>
    <property type="molecule type" value="Genomic_DNA"/>
</dbReference>
<reference evidence="5" key="1">
    <citation type="submission" date="2013-04" db="EMBL/GenBank/DDBJ databases">
        <authorList>
            <person name="Qu J."/>
            <person name="Murali S.C."/>
            <person name="Bandaranaike D."/>
            <person name="Bellair M."/>
            <person name="Blankenburg K."/>
            <person name="Chao H."/>
            <person name="Dinh H."/>
            <person name="Doddapaneni H."/>
            <person name="Downs B."/>
            <person name="Dugan-Rocha S."/>
            <person name="Elkadiri S."/>
            <person name="Gnanaolivu R.D."/>
            <person name="Hernandez B."/>
            <person name="Javaid M."/>
            <person name="Jayaseelan J.C."/>
            <person name="Lee S."/>
            <person name="Li M."/>
            <person name="Ming W."/>
            <person name="Munidasa M."/>
            <person name="Muniz J."/>
            <person name="Nguyen L."/>
            <person name="Ongeri F."/>
            <person name="Osuji N."/>
            <person name="Pu L.-L."/>
            <person name="Puazo M."/>
            <person name="Qu C."/>
            <person name="Quiroz J."/>
            <person name="Raj R."/>
            <person name="Weissenberger G."/>
            <person name="Xin Y."/>
            <person name="Zou X."/>
            <person name="Han Y."/>
            <person name="Richards S."/>
            <person name="Worley K."/>
            <person name="Muzny D."/>
            <person name="Gibbs R."/>
        </authorList>
    </citation>
    <scope>NUCLEOTIDE SEQUENCE</scope>
    <source>
        <strain evidence="5">Sampled in the wild</strain>
    </source>
</reference>
<dbReference type="AlphaFoldDB" id="A0A8K0JVP0"/>
<dbReference type="Gene3D" id="2.30.29.30">
    <property type="entry name" value="Pleckstrin-homology domain (PH domain)/Phosphotyrosine-binding domain (PTB)"/>
    <property type="match status" value="2"/>
</dbReference>
<feature type="compositionally biased region" description="Polar residues" evidence="3">
    <location>
        <begin position="219"/>
        <end position="232"/>
    </location>
</feature>
<dbReference type="SMART" id="SM00233">
    <property type="entry name" value="PH"/>
    <property type="match status" value="1"/>
</dbReference>
<dbReference type="InterPro" id="IPR035963">
    <property type="entry name" value="FERM_2"/>
</dbReference>
<evidence type="ECO:0000259" key="4">
    <source>
        <dbReference type="PROSITE" id="PS50003"/>
    </source>
</evidence>
<dbReference type="InterPro" id="IPR019748">
    <property type="entry name" value="FERM_central"/>
</dbReference>
<keyword evidence="6" id="KW-1185">Reference proteome</keyword>
<dbReference type="Gene3D" id="1.20.80.10">
    <property type="match status" value="1"/>
</dbReference>
<dbReference type="SMART" id="SM00295">
    <property type="entry name" value="B41"/>
    <property type="match status" value="1"/>
</dbReference>
<dbReference type="GO" id="GO:0005178">
    <property type="term" value="F:integrin binding"/>
    <property type="evidence" value="ECO:0007669"/>
    <property type="project" value="TreeGrafter"/>
</dbReference>
<dbReference type="SUPFAM" id="SSF50729">
    <property type="entry name" value="PH domain-like"/>
    <property type="match status" value="2"/>
</dbReference>
<dbReference type="CDD" id="cd17096">
    <property type="entry name" value="FERM_F1_kindlins"/>
    <property type="match status" value="1"/>
</dbReference>
<dbReference type="InterPro" id="IPR001849">
    <property type="entry name" value="PH_domain"/>
</dbReference>
<evidence type="ECO:0000256" key="2">
    <source>
        <dbReference type="ARBA" id="ARBA00022889"/>
    </source>
</evidence>
<dbReference type="Pfam" id="PF18124">
    <property type="entry name" value="Kindlin_2_N"/>
    <property type="match status" value="1"/>
</dbReference>
<comment type="similarity">
    <text evidence="1">Belongs to the kindlin family.</text>
</comment>
<sequence length="762" mass="85104">MLKAQPLRRTTWDGQICCGGAAVDGGVGFGLWMTSGRVRKWEGPKMGCFRYRILCDIAIDWSDHALWWPSRNIWLCRTRSTLDQCGVQADALLEFTPMHKMLRVQLPDLRYMNCRVNFSIDTISTVINLCKELGIRHPEELSLCKPLEPKHLKNNYKDLKKRKAENGATSPDTNTFIHASSSNNGHRHNGDDVGGSSNSLDRSPASPFLCAPVAGSHQRPPSSDSGLASSPNHSHHNVSGPITSTPGGTWKRSPHGDANGSLGSPGYGTAISPPSLVLNGTPNGGGSFFDSSSSLAYSPAAPSPEAKTKLLRPKTLVERARLNVAWLDSSLSIMEQGVREFDTLCLRFKFYCFYDLNPKYDAVRINQIYEQAKWQLLNEEIDCTEEEMLMFAALQVQVNLQAGSPQPMPLDESGSSSLGIDDDDEIDAALTDLQVTLEGTNITSSSLGEDITQVPELCDYLRFFKPKRFTLKAYKRLWFTCRDLHLSLYKTKDDAMKGIDPSHTINLKGCEVTSDVNLASRKFGIKLEVPSPEGMSEMWIRCDSEEQYAKWMAACRLGAKGRSLADSSYDAEVKSIVAFLNMQRPAPSPAISPDSLDINPDDYIAPKFLRKLKGKLVHRILEAHTNVKSLNLTEAKMNYIRAWQSLPDYGVSLFVVKFMGHRKEELAWNVNWEVKHMMVQFEEGNIVFSCLSADCKAWNVNWEVKHMMVQFEEGNIVFSCLSADCKVIHEFIGGYIFLSMRSKEANQSLNLELFHKLTGGWA</sequence>
<evidence type="ECO:0000256" key="1">
    <source>
        <dbReference type="ARBA" id="ARBA00008052"/>
    </source>
</evidence>
<dbReference type="CDD" id="cd01237">
    <property type="entry name" value="PH_fermitin"/>
    <property type="match status" value="1"/>
</dbReference>
<dbReference type="InterPro" id="IPR014352">
    <property type="entry name" value="FERM/acyl-CoA-bd_prot_sf"/>
</dbReference>
<dbReference type="InterPro" id="IPR011993">
    <property type="entry name" value="PH-like_dom_sf"/>
</dbReference>
<dbReference type="GO" id="GO:0048513">
    <property type="term" value="P:animal organ development"/>
    <property type="evidence" value="ECO:0007669"/>
    <property type="project" value="UniProtKB-ARBA"/>
</dbReference>
<feature type="compositionally biased region" description="Polar residues" evidence="3">
    <location>
        <begin position="167"/>
        <end position="184"/>
    </location>
</feature>
<dbReference type="CDD" id="cd14473">
    <property type="entry name" value="FERM_B-lobe"/>
    <property type="match status" value="1"/>
</dbReference>
<dbReference type="PANTHER" id="PTHR16160:SF13">
    <property type="entry name" value="FERMITIN 2-RELATED"/>
    <property type="match status" value="1"/>
</dbReference>
<protein>
    <recommendedName>
        <fullName evidence="4">PH domain-containing protein</fullName>
    </recommendedName>
</protein>
<dbReference type="InterPro" id="IPR037843">
    <property type="entry name" value="Kindlin/fermitin"/>
</dbReference>
<dbReference type="SUPFAM" id="SSF47031">
    <property type="entry name" value="Second domain of FERM"/>
    <property type="match status" value="1"/>
</dbReference>
<dbReference type="Gene3D" id="3.10.20.90">
    <property type="entry name" value="Phosphatidylinositol 3-kinase Catalytic Subunit, Chain A, domain 1"/>
    <property type="match status" value="2"/>
</dbReference>
<organism evidence="5 6">
    <name type="scientific">Ladona fulva</name>
    <name type="common">Scarce chaser dragonfly</name>
    <name type="synonym">Libellula fulva</name>
    <dbReference type="NCBI Taxonomy" id="123851"/>
    <lineage>
        <taxon>Eukaryota</taxon>
        <taxon>Metazoa</taxon>
        <taxon>Ecdysozoa</taxon>
        <taxon>Arthropoda</taxon>
        <taxon>Hexapoda</taxon>
        <taxon>Insecta</taxon>
        <taxon>Pterygota</taxon>
        <taxon>Palaeoptera</taxon>
        <taxon>Odonata</taxon>
        <taxon>Epiprocta</taxon>
        <taxon>Anisoptera</taxon>
        <taxon>Libelluloidea</taxon>
        <taxon>Libellulidae</taxon>
        <taxon>Ladona</taxon>
    </lineage>
</organism>
<gene>
    <name evidence="5" type="ORF">J437_LFUL003577</name>
</gene>
<dbReference type="InterPro" id="IPR019749">
    <property type="entry name" value="Band_41_domain"/>
</dbReference>
<feature type="region of interest" description="Disordered" evidence="3">
    <location>
        <begin position="164"/>
        <end position="266"/>
    </location>
</feature>